<keyword evidence="5" id="KW-0539">Nucleus</keyword>
<sequence length="61" mass="7060">SSSRRSRTQQKNRRKDGLFRKAAKYSIICGAHAFVFLRIKSTGQIYIFNSELGWPPSKEEL</sequence>
<evidence type="ECO:0000256" key="5">
    <source>
        <dbReference type="ARBA" id="ARBA00023242"/>
    </source>
</evidence>
<dbReference type="EMBL" id="JAJTJA010000011">
    <property type="protein sequence ID" value="KAH8691844.1"/>
    <property type="molecule type" value="Genomic_DNA"/>
</dbReference>
<keyword evidence="4" id="KW-0804">Transcription</keyword>
<evidence type="ECO:0000256" key="2">
    <source>
        <dbReference type="ARBA" id="ARBA00023015"/>
    </source>
</evidence>
<comment type="subcellular location">
    <subcellularLocation>
        <location evidence="1">Nucleus</location>
    </subcellularLocation>
</comment>
<accession>A0AAD4PWP2</accession>
<feature type="non-terminal residue" evidence="7">
    <location>
        <position position="61"/>
    </location>
</feature>
<evidence type="ECO:0000313" key="7">
    <source>
        <dbReference type="EMBL" id="KAH8691844.1"/>
    </source>
</evidence>
<dbReference type="Gene3D" id="3.40.1810.10">
    <property type="entry name" value="Transcription factor, MADS-box"/>
    <property type="match status" value="1"/>
</dbReference>
<dbReference type="GeneID" id="70240478"/>
<gene>
    <name evidence="7" type="ORF">BGW36DRAFT_276532</name>
</gene>
<dbReference type="InterPro" id="IPR036879">
    <property type="entry name" value="TF_MADSbox_sf"/>
</dbReference>
<evidence type="ECO:0000256" key="4">
    <source>
        <dbReference type="ARBA" id="ARBA00023163"/>
    </source>
</evidence>
<dbReference type="GO" id="GO:0046983">
    <property type="term" value="F:protein dimerization activity"/>
    <property type="evidence" value="ECO:0007669"/>
    <property type="project" value="InterPro"/>
</dbReference>
<keyword evidence="3" id="KW-0238">DNA-binding</keyword>
<keyword evidence="2" id="KW-0805">Transcription regulation</keyword>
<name>A0AAD4PWP2_9EURO</name>
<protein>
    <recommendedName>
        <fullName evidence="6">MADS-box domain-containing protein</fullName>
    </recommendedName>
</protein>
<dbReference type="GO" id="GO:0003677">
    <property type="term" value="F:DNA binding"/>
    <property type="evidence" value="ECO:0007669"/>
    <property type="project" value="UniProtKB-KW"/>
</dbReference>
<dbReference type="AlphaFoldDB" id="A0AAD4PWP2"/>
<dbReference type="InterPro" id="IPR002100">
    <property type="entry name" value="TF_MADSbox"/>
</dbReference>
<keyword evidence="8" id="KW-1185">Reference proteome</keyword>
<comment type="caution">
    <text evidence="7">The sequence shown here is derived from an EMBL/GenBank/DDBJ whole genome shotgun (WGS) entry which is preliminary data.</text>
</comment>
<evidence type="ECO:0000259" key="6">
    <source>
        <dbReference type="PROSITE" id="PS50066"/>
    </source>
</evidence>
<evidence type="ECO:0000313" key="8">
    <source>
        <dbReference type="Proteomes" id="UP001201262"/>
    </source>
</evidence>
<dbReference type="Pfam" id="PF00319">
    <property type="entry name" value="SRF-TF"/>
    <property type="match status" value="1"/>
</dbReference>
<proteinExistence type="predicted"/>
<organism evidence="7 8">
    <name type="scientific">Talaromyces proteolyticus</name>
    <dbReference type="NCBI Taxonomy" id="1131652"/>
    <lineage>
        <taxon>Eukaryota</taxon>
        <taxon>Fungi</taxon>
        <taxon>Dikarya</taxon>
        <taxon>Ascomycota</taxon>
        <taxon>Pezizomycotina</taxon>
        <taxon>Eurotiomycetes</taxon>
        <taxon>Eurotiomycetidae</taxon>
        <taxon>Eurotiales</taxon>
        <taxon>Trichocomaceae</taxon>
        <taxon>Talaromyces</taxon>
        <taxon>Talaromyces sect. Bacilispori</taxon>
    </lineage>
</organism>
<reference evidence="7" key="1">
    <citation type="submission" date="2021-12" db="EMBL/GenBank/DDBJ databases">
        <title>Convergent genome expansion in fungi linked to evolution of root-endophyte symbiosis.</title>
        <authorList>
            <consortium name="DOE Joint Genome Institute"/>
            <person name="Ke Y.-H."/>
            <person name="Bonito G."/>
            <person name="Liao H.-L."/>
            <person name="Looney B."/>
            <person name="Rojas-Flechas A."/>
            <person name="Nash J."/>
            <person name="Hameed K."/>
            <person name="Schadt C."/>
            <person name="Martin F."/>
            <person name="Crous P.W."/>
            <person name="Miettinen O."/>
            <person name="Magnuson J.K."/>
            <person name="Labbe J."/>
            <person name="Jacobson D."/>
            <person name="Doktycz M.J."/>
            <person name="Veneault-Fourrey C."/>
            <person name="Kuo A."/>
            <person name="Mondo S."/>
            <person name="Calhoun S."/>
            <person name="Riley R."/>
            <person name="Ohm R."/>
            <person name="LaButti K."/>
            <person name="Andreopoulos B."/>
            <person name="Pangilinan J."/>
            <person name="Nolan M."/>
            <person name="Tritt A."/>
            <person name="Clum A."/>
            <person name="Lipzen A."/>
            <person name="Daum C."/>
            <person name="Barry K."/>
            <person name="Grigoriev I.V."/>
            <person name="Vilgalys R."/>
        </authorList>
    </citation>
    <scope>NUCLEOTIDE SEQUENCE</scope>
    <source>
        <strain evidence="7">PMI_201</strain>
    </source>
</reference>
<feature type="non-terminal residue" evidence="7">
    <location>
        <position position="1"/>
    </location>
</feature>
<dbReference type="GO" id="GO:0045944">
    <property type="term" value="P:positive regulation of transcription by RNA polymerase II"/>
    <property type="evidence" value="ECO:0007669"/>
    <property type="project" value="UniProtKB-ARBA"/>
</dbReference>
<feature type="domain" description="MADS-box" evidence="6">
    <location>
        <begin position="1"/>
        <end position="37"/>
    </location>
</feature>
<evidence type="ECO:0000256" key="1">
    <source>
        <dbReference type="ARBA" id="ARBA00004123"/>
    </source>
</evidence>
<dbReference type="GO" id="GO:0005634">
    <property type="term" value="C:nucleus"/>
    <property type="evidence" value="ECO:0007669"/>
    <property type="project" value="UniProtKB-SubCell"/>
</dbReference>
<dbReference type="Proteomes" id="UP001201262">
    <property type="component" value="Unassembled WGS sequence"/>
</dbReference>
<dbReference type="SUPFAM" id="SSF55455">
    <property type="entry name" value="SRF-like"/>
    <property type="match status" value="1"/>
</dbReference>
<evidence type="ECO:0000256" key="3">
    <source>
        <dbReference type="ARBA" id="ARBA00023125"/>
    </source>
</evidence>
<dbReference type="RefSeq" id="XP_046067841.1">
    <property type="nucleotide sequence ID" value="XM_046210191.1"/>
</dbReference>
<dbReference type="PROSITE" id="PS50066">
    <property type="entry name" value="MADS_BOX_2"/>
    <property type="match status" value="1"/>
</dbReference>